<feature type="compositionally biased region" description="Polar residues" evidence="1">
    <location>
        <begin position="57"/>
        <end position="75"/>
    </location>
</feature>
<keyword evidence="4" id="KW-1185">Reference proteome</keyword>
<protein>
    <submittedName>
        <fullName evidence="3">Uncharacterized protein</fullName>
    </submittedName>
</protein>
<dbReference type="RefSeq" id="WP_244724751.1">
    <property type="nucleotide sequence ID" value="NZ_CP095049.1"/>
</dbReference>
<gene>
    <name evidence="3" type="ORF">MUN80_12780</name>
</gene>
<proteinExistence type="predicted"/>
<keyword evidence="2" id="KW-0732">Signal</keyword>
<organism evidence="3 4">
    <name type="scientific">Hymenobacter cellulosivorans</name>
    <dbReference type="NCBI Taxonomy" id="2932249"/>
    <lineage>
        <taxon>Bacteria</taxon>
        <taxon>Pseudomonadati</taxon>
        <taxon>Bacteroidota</taxon>
        <taxon>Cytophagia</taxon>
        <taxon>Cytophagales</taxon>
        <taxon>Hymenobacteraceae</taxon>
        <taxon>Hymenobacter</taxon>
    </lineage>
</organism>
<feature type="region of interest" description="Disordered" evidence="1">
    <location>
        <begin position="21"/>
        <end position="133"/>
    </location>
</feature>
<feature type="compositionally biased region" description="Basic and acidic residues" evidence="1">
    <location>
        <begin position="93"/>
        <end position="109"/>
    </location>
</feature>
<name>A0ABY4FGH3_9BACT</name>
<accession>A0ABY4FGH3</accession>
<evidence type="ECO:0000313" key="3">
    <source>
        <dbReference type="EMBL" id="UOQ55603.1"/>
    </source>
</evidence>
<evidence type="ECO:0000256" key="1">
    <source>
        <dbReference type="SAM" id="MobiDB-lite"/>
    </source>
</evidence>
<evidence type="ECO:0000313" key="4">
    <source>
        <dbReference type="Proteomes" id="UP000831785"/>
    </source>
</evidence>
<dbReference type="Proteomes" id="UP000831785">
    <property type="component" value="Chromosome"/>
</dbReference>
<feature type="signal peptide" evidence="2">
    <location>
        <begin position="1"/>
        <end position="19"/>
    </location>
</feature>
<feature type="compositionally biased region" description="Basic and acidic residues" evidence="1">
    <location>
        <begin position="41"/>
        <end position="50"/>
    </location>
</feature>
<dbReference type="EMBL" id="CP095049">
    <property type="protein sequence ID" value="UOQ55603.1"/>
    <property type="molecule type" value="Genomic_DNA"/>
</dbReference>
<sequence>MKKMLCSAAALLFSVAALAQAPAHKAPRPNKSEARPAQQSEIRDENKDGIQDEVVTTPVNHGQTVQAVAQGTTLTGADKGAAVSSVASARRSTAHDNRTLRSARGERTHGSLRAGGNGPQKSRVGGNAHRSER</sequence>
<feature type="compositionally biased region" description="Low complexity" evidence="1">
    <location>
        <begin position="81"/>
        <end position="91"/>
    </location>
</feature>
<feature type="chain" id="PRO_5045346192" evidence="2">
    <location>
        <begin position="20"/>
        <end position="133"/>
    </location>
</feature>
<reference evidence="3 4" key="1">
    <citation type="submission" date="2022-04" db="EMBL/GenBank/DDBJ databases">
        <title>Hymenobacter sp. isolated from the air.</title>
        <authorList>
            <person name="Won M."/>
            <person name="Lee C.-M."/>
            <person name="Woen H.-Y."/>
            <person name="Kwon S.-W."/>
        </authorList>
    </citation>
    <scope>NUCLEOTIDE SEQUENCE [LARGE SCALE GENOMIC DNA]</scope>
    <source>
        <strain evidence="4">5116 S-27</strain>
    </source>
</reference>
<evidence type="ECO:0000256" key="2">
    <source>
        <dbReference type="SAM" id="SignalP"/>
    </source>
</evidence>